<dbReference type="AlphaFoldDB" id="A0A1F5FPN2"/>
<organism evidence="1 2">
    <name type="scientific">Candidatus Collierbacteria bacterium RIFOXYD1_FULL_40_9</name>
    <dbReference type="NCBI Taxonomy" id="1817731"/>
    <lineage>
        <taxon>Bacteria</taxon>
        <taxon>Candidatus Collieribacteriota</taxon>
    </lineage>
</organism>
<sequence length="102" mass="11470">METEIKVLILDIADNEPLTTSVSAFFNDRPVTTKVINDVALFATLSCKKRECDLAVALVNSGNAHLVRSSNQVPTFVFRPHTYSYKKLYRFYREQGGDDGPN</sequence>
<evidence type="ECO:0000313" key="1">
    <source>
        <dbReference type="EMBL" id="OGD81563.1"/>
    </source>
</evidence>
<proteinExistence type="predicted"/>
<accession>A0A1F5FPN2</accession>
<dbReference type="Proteomes" id="UP000179237">
    <property type="component" value="Unassembled WGS sequence"/>
</dbReference>
<reference evidence="1 2" key="1">
    <citation type="journal article" date="2016" name="Nat. Commun.">
        <title>Thousands of microbial genomes shed light on interconnected biogeochemical processes in an aquifer system.</title>
        <authorList>
            <person name="Anantharaman K."/>
            <person name="Brown C.T."/>
            <person name="Hug L.A."/>
            <person name="Sharon I."/>
            <person name="Castelle C.J."/>
            <person name="Probst A.J."/>
            <person name="Thomas B.C."/>
            <person name="Singh A."/>
            <person name="Wilkins M.J."/>
            <person name="Karaoz U."/>
            <person name="Brodie E.L."/>
            <person name="Williams K.H."/>
            <person name="Hubbard S.S."/>
            <person name="Banfield J.F."/>
        </authorList>
    </citation>
    <scope>NUCLEOTIDE SEQUENCE [LARGE SCALE GENOMIC DNA]</scope>
</reference>
<evidence type="ECO:0000313" key="2">
    <source>
        <dbReference type="Proteomes" id="UP000179237"/>
    </source>
</evidence>
<gene>
    <name evidence="1" type="ORF">A2572_04225</name>
</gene>
<comment type="caution">
    <text evidence="1">The sequence shown here is derived from an EMBL/GenBank/DDBJ whole genome shotgun (WGS) entry which is preliminary data.</text>
</comment>
<protein>
    <submittedName>
        <fullName evidence="1">Uncharacterized protein</fullName>
    </submittedName>
</protein>
<name>A0A1F5FPN2_9BACT</name>
<dbReference type="EMBL" id="MFAQ01000041">
    <property type="protein sequence ID" value="OGD81563.1"/>
    <property type="molecule type" value="Genomic_DNA"/>
</dbReference>